<protein>
    <submittedName>
        <fullName evidence="2">Uncharacterized protein</fullName>
    </submittedName>
</protein>
<accession>A0ABN0Y986</accession>
<organism evidence="2 3">
    <name type="scientific">Brevundimonas terrae</name>
    <dbReference type="NCBI Taxonomy" id="363631"/>
    <lineage>
        <taxon>Bacteria</taxon>
        <taxon>Pseudomonadati</taxon>
        <taxon>Pseudomonadota</taxon>
        <taxon>Alphaproteobacteria</taxon>
        <taxon>Caulobacterales</taxon>
        <taxon>Caulobacteraceae</taxon>
        <taxon>Brevundimonas</taxon>
    </lineage>
</organism>
<proteinExistence type="predicted"/>
<sequence length="82" mass="8904">MAMNMIPENVFLKNYSNRGLTRCSIVAHPRDNVIKPWTDAVMQRIDSTELILVAAMAMGFGASMTTIITTGTTTMPIRAGTG</sequence>
<feature type="transmembrane region" description="Helical" evidence="1">
    <location>
        <begin position="50"/>
        <end position="68"/>
    </location>
</feature>
<evidence type="ECO:0000313" key="2">
    <source>
        <dbReference type="EMBL" id="GAA0387741.1"/>
    </source>
</evidence>
<keyword evidence="1" id="KW-1133">Transmembrane helix</keyword>
<keyword evidence="3" id="KW-1185">Reference proteome</keyword>
<keyword evidence="1" id="KW-0472">Membrane</keyword>
<evidence type="ECO:0000313" key="3">
    <source>
        <dbReference type="Proteomes" id="UP001500791"/>
    </source>
</evidence>
<evidence type="ECO:0000256" key="1">
    <source>
        <dbReference type="SAM" id="Phobius"/>
    </source>
</evidence>
<gene>
    <name evidence="2" type="ORF">GCM10009093_13120</name>
</gene>
<comment type="caution">
    <text evidence="2">The sequence shown here is derived from an EMBL/GenBank/DDBJ whole genome shotgun (WGS) entry which is preliminary data.</text>
</comment>
<name>A0ABN0Y986_9CAUL</name>
<reference evidence="2 3" key="1">
    <citation type="journal article" date="2019" name="Int. J. Syst. Evol. Microbiol.">
        <title>The Global Catalogue of Microorganisms (GCM) 10K type strain sequencing project: providing services to taxonomists for standard genome sequencing and annotation.</title>
        <authorList>
            <consortium name="The Broad Institute Genomics Platform"/>
            <consortium name="The Broad Institute Genome Sequencing Center for Infectious Disease"/>
            <person name="Wu L."/>
            <person name="Ma J."/>
        </authorList>
    </citation>
    <scope>NUCLEOTIDE SEQUENCE [LARGE SCALE GENOMIC DNA]</scope>
    <source>
        <strain evidence="2 3">JCM 13476</strain>
    </source>
</reference>
<dbReference type="EMBL" id="BAAAEJ010000005">
    <property type="protein sequence ID" value="GAA0387741.1"/>
    <property type="molecule type" value="Genomic_DNA"/>
</dbReference>
<dbReference type="Proteomes" id="UP001500791">
    <property type="component" value="Unassembled WGS sequence"/>
</dbReference>
<keyword evidence="1" id="KW-0812">Transmembrane</keyword>